<dbReference type="AlphaFoldDB" id="A0A3N0YE81"/>
<reference evidence="1 2" key="1">
    <citation type="submission" date="2018-10" db="EMBL/GenBank/DDBJ databases">
        <title>Genome assembly for a Yunnan-Guizhou Plateau 3E fish, Anabarilius grahami (Regan), and its evolutionary and genetic applications.</title>
        <authorList>
            <person name="Jiang W."/>
        </authorList>
    </citation>
    <scope>NUCLEOTIDE SEQUENCE [LARGE SCALE GENOMIC DNA]</scope>
    <source>
        <strain evidence="1">AG-KIZ</strain>
        <tissue evidence="1">Muscle</tissue>
    </source>
</reference>
<dbReference type="EMBL" id="RJVU01046888">
    <property type="protein sequence ID" value="ROL44088.1"/>
    <property type="molecule type" value="Genomic_DNA"/>
</dbReference>
<proteinExistence type="predicted"/>
<organism evidence="1 2">
    <name type="scientific">Anabarilius grahami</name>
    <name type="common">Kanglang fish</name>
    <name type="synonym">Barilius grahami</name>
    <dbReference type="NCBI Taxonomy" id="495550"/>
    <lineage>
        <taxon>Eukaryota</taxon>
        <taxon>Metazoa</taxon>
        <taxon>Chordata</taxon>
        <taxon>Craniata</taxon>
        <taxon>Vertebrata</taxon>
        <taxon>Euteleostomi</taxon>
        <taxon>Actinopterygii</taxon>
        <taxon>Neopterygii</taxon>
        <taxon>Teleostei</taxon>
        <taxon>Ostariophysi</taxon>
        <taxon>Cypriniformes</taxon>
        <taxon>Xenocyprididae</taxon>
        <taxon>Xenocypridinae</taxon>
        <taxon>Xenocypridinae incertae sedis</taxon>
        <taxon>Anabarilius</taxon>
    </lineage>
</organism>
<evidence type="ECO:0000313" key="2">
    <source>
        <dbReference type="Proteomes" id="UP000281406"/>
    </source>
</evidence>
<keyword evidence="2" id="KW-1185">Reference proteome</keyword>
<accession>A0A3N0YE81</accession>
<dbReference type="Proteomes" id="UP000281406">
    <property type="component" value="Unassembled WGS sequence"/>
</dbReference>
<protein>
    <submittedName>
        <fullName evidence="1">Uncharacterized protein</fullName>
    </submittedName>
</protein>
<name>A0A3N0YE81_ANAGA</name>
<evidence type="ECO:0000313" key="1">
    <source>
        <dbReference type="EMBL" id="ROL44088.1"/>
    </source>
</evidence>
<sequence>MSLLQECRVEGRLADDGWWMTVDGTQKTDDSGRNSLISNPLELQSKPNNAIRRRFSGPLLLPPLARRHSTLDAKKLKDLEALYKSALACVDAQKEKE</sequence>
<dbReference type="OrthoDB" id="8935983at2759"/>
<comment type="caution">
    <text evidence="1">The sequence shown here is derived from an EMBL/GenBank/DDBJ whole genome shotgun (WGS) entry which is preliminary data.</text>
</comment>
<gene>
    <name evidence="1" type="ORF">DPX16_8872</name>
</gene>